<dbReference type="PANTHER" id="PTHR12855:SF10">
    <property type="entry name" value="DNA METHYLTRANSFERASE 1-ASSOCIATED PROTEIN 1"/>
    <property type="match status" value="1"/>
</dbReference>
<feature type="domain" description="DAMP1 SANT/Myb-like" evidence="9">
    <location>
        <begin position="122"/>
        <end position="211"/>
    </location>
</feature>
<keyword evidence="4" id="KW-0804">Transcription</keyword>
<dbReference type="AlphaFoldDB" id="A0A6A0H8Z0"/>
<name>A0A6A0H8Z0_HYAAZ</name>
<proteinExistence type="predicted"/>
<feature type="compositionally biased region" description="Low complexity" evidence="7">
    <location>
        <begin position="281"/>
        <end position="310"/>
    </location>
</feature>
<dbReference type="Pfam" id="PF05499">
    <property type="entry name" value="DMAP1"/>
    <property type="match status" value="1"/>
</dbReference>
<dbReference type="GO" id="GO:0000122">
    <property type="term" value="P:negative regulation of transcription by RNA polymerase II"/>
    <property type="evidence" value="ECO:0007669"/>
    <property type="project" value="TreeGrafter"/>
</dbReference>
<evidence type="ECO:0000256" key="4">
    <source>
        <dbReference type="ARBA" id="ARBA00023163"/>
    </source>
</evidence>
<dbReference type="GO" id="GO:0006338">
    <property type="term" value="P:chromatin remodeling"/>
    <property type="evidence" value="ECO:0007669"/>
    <property type="project" value="InterPro"/>
</dbReference>
<reference evidence="10" key="2">
    <citation type="journal article" date="2018" name="Environ. Sci. Technol.">
        <title>The Toxicogenome of Hyalella azteca: A Model for Sediment Ecotoxicology and Evolutionary Toxicology.</title>
        <authorList>
            <person name="Poynton H.C."/>
            <person name="Hasenbein S."/>
            <person name="Benoit J.B."/>
            <person name="Sepulveda M.S."/>
            <person name="Poelchau M.F."/>
            <person name="Hughes D.S.T."/>
            <person name="Murali S.C."/>
            <person name="Chen S."/>
            <person name="Glastad K.M."/>
            <person name="Goodisman M.A.D."/>
            <person name="Werren J.H."/>
            <person name="Vineis J.H."/>
            <person name="Bowen J.L."/>
            <person name="Friedrich M."/>
            <person name="Jones J."/>
            <person name="Robertson H.M."/>
            <person name="Feyereisen R."/>
            <person name="Mechler-Hickson A."/>
            <person name="Mathers N."/>
            <person name="Lee C.E."/>
            <person name="Colbourne J.K."/>
            <person name="Biales A."/>
            <person name="Johnston J.S."/>
            <person name="Wellborn G.A."/>
            <person name="Rosendale A.J."/>
            <person name="Cridge A.G."/>
            <person name="Munoz-Torres M.C."/>
            <person name="Bain P.A."/>
            <person name="Manny A.R."/>
            <person name="Major K.M."/>
            <person name="Lambert F.N."/>
            <person name="Vulpe C.D."/>
            <person name="Tuck P."/>
            <person name="Blalock B.J."/>
            <person name="Lin Y.Y."/>
            <person name="Smith M.E."/>
            <person name="Ochoa-Acuna H."/>
            <person name="Chen M.M."/>
            <person name="Childers C.P."/>
            <person name="Qu J."/>
            <person name="Dugan S."/>
            <person name="Lee S.L."/>
            <person name="Chao H."/>
            <person name="Dinh H."/>
            <person name="Han Y."/>
            <person name="Doddapaneni H."/>
            <person name="Worley K.C."/>
            <person name="Muzny D.M."/>
            <person name="Gibbs R.A."/>
            <person name="Richards S."/>
        </authorList>
    </citation>
    <scope>NUCLEOTIDE SEQUENCE</scope>
    <source>
        <strain evidence="10">HAZT.00-mixed</strain>
        <tissue evidence="10">Whole organism</tissue>
    </source>
</reference>
<dbReference type="GO" id="GO:0006281">
    <property type="term" value="P:DNA repair"/>
    <property type="evidence" value="ECO:0007669"/>
    <property type="project" value="InterPro"/>
</dbReference>
<keyword evidence="3" id="KW-0805">Transcription regulation</keyword>
<keyword evidence="2" id="KW-0156">Chromatin regulator</keyword>
<feature type="compositionally biased region" description="Basic and acidic residues" evidence="7">
    <location>
        <begin position="231"/>
        <end position="240"/>
    </location>
</feature>
<dbReference type="Gene3D" id="1.10.10.60">
    <property type="entry name" value="Homeodomain-like"/>
    <property type="match status" value="1"/>
</dbReference>
<feature type="domain" description="DNA methyltransferase 1-associated 1" evidence="8">
    <location>
        <begin position="216"/>
        <end position="361"/>
    </location>
</feature>
<evidence type="ECO:0000256" key="1">
    <source>
        <dbReference type="ARBA" id="ARBA00004123"/>
    </source>
</evidence>
<evidence type="ECO:0000256" key="5">
    <source>
        <dbReference type="ARBA" id="ARBA00023242"/>
    </source>
</evidence>
<feature type="compositionally biased region" description="Basic residues" evidence="7">
    <location>
        <begin position="264"/>
        <end position="273"/>
    </location>
</feature>
<keyword evidence="5" id="KW-0539">Nucleus</keyword>
<evidence type="ECO:0000259" key="9">
    <source>
        <dbReference type="Pfam" id="PF16282"/>
    </source>
</evidence>
<evidence type="ECO:0000313" key="10">
    <source>
        <dbReference type="EMBL" id="KAA0201959.1"/>
    </source>
</evidence>
<dbReference type="GO" id="GO:0000812">
    <property type="term" value="C:Swr1 complex"/>
    <property type="evidence" value="ECO:0007669"/>
    <property type="project" value="TreeGrafter"/>
</dbReference>
<dbReference type="Pfam" id="PF16282">
    <property type="entry name" value="SANT_DAMP1_like"/>
    <property type="match status" value="1"/>
</dbReference>
<dbReference type="InterPro" id="IPR027109">
    <property type="entry name" value="Swc4/Dmap1"/>
</dbReference>
<gene>
    <name evidence="10" type="ORF">HAZT_HAZT007005</name>
</gene>
<dbReference type="EMBL" id="JQDR03004592">
    <property type="protein sequence ID" value="KAA0201959.1"/>
    <property type="molecule type" value="Genomic_DNA"/>
</dbReference>
<dbReference type="OrthoDB" id="19740at2759"/>
<dbReference type="FunFam" id="1.10.10.60:FF:000087">
    <property type="entry name" value="DNA methyltransferase 1-associated protein 1"/>
    <property type="match status" value="1"/>
</dbReference>
<protein>
    <recommendedName>
        <fullName evidence="6">DNA methyltransferase 1-associated protein 1</fullName>
    </recommendedName>
</protein>
<dbReference type="InterPro" id="IPR032563">
    <property type="entry name" value="DAMP1_SANT-like"/>
</dbReference>
<dbReference type="PANTHER" id="PTHR12855">
    <property type="entry name" value="DNA METHYLTRANSFERASE 1-ASSOCIATED PROTEIN 1 FAMILY MEMBER"/>
    <property type="match status" value="1"/>
</dbReference>
<dbReference type="GO" id="GO:0003714">
    <property type="term" value="F:transcription corepressor activity"/>
    <property type="evidence" value="ECO:0007669"/>
    <property type="project" value="TreeGrafter"/>
</dbReference>
<dbReference type="Proteomes" id="UP000711488">
    <property type="component" value="Unassembled WGS sequence"/>
</dbReference>
<evidence type="ECO:0000256" key="7">
    <source>
        <dbReference type="SAM" id="MobiDB-lite"/>
    </source>
</evidence>
<organism evidence="10">
    <name type="scientific">Hyalella azteca</name>
    <name type="common">Amphipod</name>
    <dbReference type="NCBI Taxonomy" id="294128"/>
    <lineage>
        <taxon>Eukaryota</taxon>
        <taxon>Metazoa</taxon>
        <taxon>Ecdysozoa</taxon>
        <taxon>Arthropoda</taxon>
        <taxon>Crustacea</taxon>
        <taxon>Multicrustacea</taxon>
        <taxon>Malacostraca</taxon>
        <taxon>Eumalacostraca</taxon>
        <taxon>Peracarida</taxon>
        <taxon>Amphipoda</taxon>
        <taxon>Senticaudata</taxon>
        <taxon>Talitrida</taxon>
        <taxon>Talitroidea</taxon>
        <taxon>Hyalellidae</taxon>
        <taxon>Hyalella</taxon>
    </lineage>
</organism>
<dbReference type="GO" id="GO:0035267">
    <property type="term" value="C:NuA4 histone acetyltransferase complex"/>
    <property type="evidence" value="ECO:0007669"/>
    <property type="project" value="InterPro"/>
</dbReference>
<reference evidence="10" key="1">
    <citation type="submission" date="2014-08" db="EMBL/GenBank/DDBJ databases">
        <authorList>
            <person name="Murali S."/>
            <person name="Richards S."/>
            <person name="Bandaranaike D."/>
            <person name="Bellair M."/>
            <person name="Blankenburg K."/>
            <person name="Chao H."/>
            <person name="Dinh H."/>
            <person name="Doddapaneni H."/>
            <person name="Dugan-Rocha S."/>
            <person name="Elkadiri S."/>
            <person name="Gnanaolivu R."/>
            <person name="Hughes D."/>
            <person name="Lee S."/>
            <person name="Li M."/>
            <person name="Ming W."/>
            <person name="Munidasa M."/>
            <person name="Muniz J."/>
            <person name="Nguyen L."/>
            <person name="Osuji N."/>
            <person name="Pu L.-L."/>
            <person name="Puazo M."/>
            <person name="Skinner E."/>
            <person name="Qu C."/>
            <person name="Quiroz J."/>
            <person name="Raj R."/>
            <person name="Weissenberger G."/>
            <person name="Xin Y."/>
            <person name="Zou X."/>
            <person name="Han Y."/>
            <person name="Worley K."/>
            <person name="Muzny D."/>
            <person name="Gibbs R."/>
        </authorList>
    </citation>
    <scope>NUCLEOTIDE SEQUENCE</scope>
    <source>
        <strain evidence="10">HAZT.00-mixed</strain>
        <tissue evidence="10">Whole organism</tissue>
    </source>
</reference>
<evidence type="ECO:0000259" key="8">
    <source>
        <dbReference type="Pfam" id="PF05499"/>
    </source>
</evidence>
<reference evidence="10" key="3">
    <citation type="submission" date="2019-06" db="EMBL/GenBank/DDBJ databases">
        <authorList>
            <person name="Poynton C."/>
            <person name="Hasenbein S."/>
            <person name="Benoit J.B."/>
            <person name="Sepulveda M.S."/>
            <person name="Poelchau M.F."/>
            <person name="Murali S.C."/>
            <person name="Chen S."/>
            <person name="Glastad K.M."/>
            <person name="Werren J.H."/>
            <person name="Vineis J.H."/>
            <person name="Bowen J.L."/>
            <person name="Friedrich M."/>
            <person name="Jones J."/>
            <person name="Robertson H.M."/>
            <person name="Feyereisen R."/>
            <person name="Mechler-Hickson A."/>
            <person name="Mathers N."/>
            <person name="Lee C.E."/>
            <person name="Colbourne J.K."/>
            <person name="Biales A."/>
            <person name="Johnston J.S."/>
            <person name="Wellborn G.A."/>
            <person name="Rosendale A.J."/>
            <person name="Cridge A.G."/>
            <person name="Munoz-Torres M.C."/>
            <person name="Bain P.A."/>
            <person name="Manny A.R."/>
            <person name="Major K.M."/>
            <person name="Lambert F.N."/>
            <person name="Vulpe C.D."/>
            <person name="Tuck P."/>
            <person name="Blalock B.J."/>
            <person name="Lin Y.-Y."/>
            <person name="Smith M.E."/>
            <person name="Ochoa-Acuna H."/>
            <person name="Chen M.-J.M."/>
            <person name="Childers C.P."/>
            <person name="Qu J."/>
            <person name="Dugan S."/>
            <person name="Lee S.L."/>
            <person name="Chao H."/>
            <person name="Dinh H."/>
            <person name="Han Y."/>
            <person name="Doddapaneni H."/>
            <person name="Worley K.C."/>
            <person name="Muzny D.M."/>
            <person name="Gibbs R.A."/>
            <person name="Richards S."/>
        </authorList>
    </citation>
    <scope>NUCLEOTIDE SEQUENCE</scope>
    <source>
        <strain evidence="10">HAZT.00-mixed</strain>
        <tissue evidence="10">Whole organism</tissue>
    </source>
</reference>
<dbReference type="InterPro" id="IPR008468">
    <property type="entry name" value="DMAP1"/>
</dbReference>
<feature type="region of interest" description="Disordered" evidence="7">
    <location>
        <begin position="231"/>
        <end position="313"/>
    </location>
</feature>
<comment type="caution">
    <text evidence="10">The sequence shown here is derived from an EMBL/GenBank/DDBJ whole genome shotgun (WGS) entry which is preliminary data.</text>
</comment>
<sequence length="372" mass="42467">MSDVHDILELERPNSPEISKAAILGLRSNAVPVKKKEKDVMRRPEGMHRELFALLYSSDGNKELPPLLQTDSMPQQGYKRTKARLGMRRVRPWAWVQFCNPARKDGALLYHWRRVADQGKEYPFAQFNKHVDVLQYTDSEYRDHLVSDTWSRSDSDKLMELCQQFDLRWPVIHDRWPRNSTEDSWTDQQSDSMARSMEDIKERYYFITNTLKKIEEEQQLLSEMRRIDARKKERERKTQDLQKLIAGGGGESAAGGDSTPSARRQSKQYKKRMSTGGVGVGLNKLGKQDSLTNSSSGSGTSALHGASGTTDGIRFPELRSSGVALRSHTLKLPASLGLKKLKAIEHLLTELNIAQKMCTEALNCNLDWLQWF</sequence>
<comment type="subcellular location">
    <subcellularLocation>
        <location evidence="1">Nucleus</location>
    </subcellularLocation>
</comment>
<accession>A0A6A0H8Z0</accession>
<evidence type="ECO:0000256" key="3">
    <source>
        <dbReference type="ARBA" id="ARBA00023015"/>
    </source>
</evidence>
<evidence type="ECO:0000256" key="6">
    <source>
        <dbReference type="ARBA" id="ARBA00067416"/>
    </source>
</evidence>
<evidence type="ECO:0000256" key="2">
    <source>
        <dbReference type="ARBA" id="ARBA00022853"/>
    </source>
</evidence>